<comment type="similarity">
    <text evidence="1 2">Belongs to the UPF0301 (AlgH) family.</text>
</comment>
<sequence length="191" mass="20851">MPHAHESIGYLAGQMLIAMPRMQDQRFSRTLVYLCAHTAEGAMGLVVNRLFNSLSFPDLLQQLDIEPTPVCDPIRVHFGGPVEAGRGFVLHSNDYVQDTTLMVDDHVGLTATIDVLKAIAEGRGPRQSMLALGYAGWGAGQLDDEIRQNAWLTVPADEDLLFGVEIERKWERAIGRIGADLGMLSGEAGHA</sequence>
<dbReference type="RefSeq" id="WP_101251383.1">
    <property type="nucleotide sequence ID" value="NZ_PIUM01000017.1"/>
</dbReference>
<dbReference type="HAMAP" id="MF_00758">
    <property type="entry name" value="UPF0301"/>
    <property type="match status" value="1"/>
</dbReference>
<dbReference type="Proteomes" id="UP000233293">
    <property type="component" value="Unassembled WGS sequence"/>
</dbReference>
<evidence type="ECO:0000313" key="3">
    <source>
        <dbReference type="EMBL" id="PKU23747.1"/>
    </source>
</evidence>
<protein>
    <recommendedName>
        <fullName evidence="2">UPF0301 protein CWS72_14720</fullName>
    </recommendedName>
</protein>
<name>A0A2N3PTN0_9PROT</name>
<dbReference type="AlphaFoldDB" id="A0A2N3PTN0"/>
<evidence type="ECO:0000313" key="4">
    <source>
        <dbReference type="Proteomes" id="UP000233293"/>
    </source>
</evidence>
<organism evidence="3 4">
    <name type="scientific">Telmatospirillum siberiense</name>
    <dbReference type="NCBI Taxonomy" id="382514"/>
    <lineage>
        <taxon>Bacteria</taxon>
        <taxon>Pseudomonadati</taxon>
        <taxon>Pseudomonadota</taxon>
        <taxon>Alphaproteobacteria</taxon>
        <taxon>Rhodospirillales</taxon>
        <taxon>Rhodospirillaceae</taxon>
        <taxon>Telmatospirillum</taxon>
    </lineage>
</organism>
<reference evidence="4" key="1">
    <citation type="submission" date="2017-12" db="EMBL/GenBank/DDBJ databases">
        <title>Draft genome sequence of Telmatospirillum siberiense 26-4b1T, an acidotolerant peatland alphaproteobacterium potentially involved in sulfur cycling.</title>
        <authorList>
            <person name="Hausmann B."/>
            <person name="Pjevac P."/>
            <person name="Schreck K."/>
            <person name="Herbold C.W."/>
            <person name="Daims H."/>
            <person name="Wagner M."/>
            <person name="Pester M."/>
            <person name="Loy A."/>
        </authorList>
    </citation>
    <scope>NUCLEOTIDE SEQUENCE [LARGE SCALE GENOMIC DNA]</scope>
    <source>
        <strain evidence="4">26-4b1</strain>
    </source>
</reference>
<dbReference type="GO" id="GO:0005829">
    <property type="term" value="C:cytosol"/>
    <property type="evidence" value="ECO:0007669"/>
    <property type="project" value="TreeGrafter"/>
</dbReference>
<dbReference type="EMBL" id="PIUM01000017">
    <property type="protein sequence ID" value="PKU23747.1"/>
    <property type="molecule type" value="Genomic_DNA"/>
</dbReference>
<proteinExistence type="inferred from homology"/>
<dbReference type="PANTHER" id="PTHR30327">
    <property type="entry name" value="UNCHARACTERIZED PROTEIN YQGE"/>
    <property type="match status" value="1"/>
</dbReference>
<dbReference type="InterPro" id="IPR003774">
    <property type="entry name" value="AlgH-like"/>
</dbReference>
<evidence type="ECO:0000256" key="2">
    <source>
        <dbReference type="HAMAP-Rule" id="MF_00758"/>
    </source>
</evidence>
<dbReference type="Pfam" id="PF02622">
    <property type="entry name" value="DUF179"/>
    <property type="match status" value="1"/>
</dbReference>
<dbReference type="NCBIfam" id="NF001268">
    <property type="entry name" value="PRK00228.1-4"/>
    <property type="match status" value="1"/>
</dbReference>
<gene>
    <name evidence="3" type="ORF">CWS72_14720</name>
</gene>
<evidence type="ECO:0000256" key="1">
    <source>
        <dbReference type="ARBA" id="ARBA00009600"/>
    </source>
</evidence>
<dbReference type="Gene3D" id="3.40.1740.10">
    <property type="entry name" value="VC0467-like"/>
    <property type="match status" value="1"/>
</dbReference>
<dbReference type="OrthoDB" id="9807486at2"/>
<dbReference type="SUPFAM" id="SSF143456">
    <property type="entry name" value="VC0467-like"/>
    <property type="match status" value="1"/>
</dbReference>
<accession>A0A2N3PTN0</accession>
<comment type="caution">
    <text evidence="3">The sequence shown here is derived from an EMBL/GenBank/DDBJ whole genome shotgun (WGS) entry which is preliminary data.</text>
</comment>
<keyword evidence="4" id="KW-1185">Reference proteome</keyword>
<dbReference type="PANTHER" id="PTHR30327:SF1">
    <property type="entry name" value="UPF0301 PROTEIN YQGE"/>
    <property type="match status" value="1"/>
</dbReference>